<feature type="compositionally biased region" description="Polar residues" evidence="1">
    <location>
        <begin position="70"/>
        <end position="85"/>
    </location>
</feature>
<dbReference type="Proteomes" id="UP000316079">
    <property type="component" value="Unassembled WGS sequence"/>
</dbReference>
<dbReference type="AlphaFoldDB" id="A0A553NJ93"/>
<organism evidence="3 4">
    <name type="scientific">Danionella cerebrum</name>
    <dbReference type="NCBI Taxonomy" id="2873325"/>
    <lineage>
        <taxon>Eukaryota</taxon>
        <taxon>Metazoa</taxon>
        <taxon>Chordata</taxon>
        <taxon>Craniata</taxon>
        <taxon>Vertebrata</taxon>
        <taxon>Euteleostomi</taxon>
        <taxon>Actinopterygii</taxon>
        <taxon>Neopterygii</taxon>
        <taxon>Teleostei</taxon>
        <taxon>Ostariophysi</taxon>
        <taxon>Cypriniformes</taxon>
        <taxon>Danionidae</taxon>
        <taxon>Danioninae</taxon>
        <taxon>Danionella</taxon>
    </lineage>
</organism>
<name>A0A553NJ93_9TELE</name>
<accession>A0A553NJ93</accession>
<sequence>MTKENTTFNTTSVKVRPQEDATTAHTLIPSITTATTSQSRNMSTTLLQPITAVQITASQAEIPKTEEQSKLSTSRPATSTAQAAFSTHPALNGTTATTQAEAMSTMSVTIRLTSNQILLTPTRITTPSTVTNSILTVTRSMPVAHITSLTAKMTNISTTSGKNVTLESKITATNTGLSTNTTSRTASSMATRTPSATSTTMLTTSANSTTAQTTATTKPTTTTSMPTTTTTATTVSKPTTATTTTTTIPTTTAIHLSPLVILEMIILVDFTTDLEDSQSSAFKNLANQVERDCDKVYKQKYGSLFIRVLVLAFSGVTKVRAVQYVRATVEILFNQNSTEPIPDNSNIVEALKDAVQTPSSGFSLSVDPPSIKVIRSMQIVAVTILTNGSFVSGLTNKSSNAFRSRASMIKTGLEPFFFEDFPMSFSILSLTNFSPAPVKSRILPTIQNSMDLAFASESNVPNNTQIVNTIVRAARDNTLPFQIYTYQIIVNNTVFSSAHLSSRINVFSASILIALALLFPRLC</sequence>
<keyword evidence="4" id="KW-1185">Reference proteome</keyword>
<feature type="region of interest" description="Disordered" evidence="1">
    <location>
        <begin position="175"/>
        <end position="243"/>
    </location>
</feature>
<dbReference type="EMBL" id="SRMA01026909">
    <property type="protein sequence ID" value="TRY65489.1"/>
    <property type="molecule type" value="Genomic_DNA"/>
</dbReference>
<dbReference type="InterPro" id="IPR036364">
    <property type="entry name" value="SEA_dom_sf"/>
</dbReference>
<dbReference type="Pfam" id="PF01390">
    <property type="entry name" value="SEA"/>
    <property type="match status" value="1"/>
</dbReference>
<evidence type="ECO:0000256" key="1">
    <source>
        <dbReference type="SAM" id="MobiDB-lite"/>
    </source>
</evidence>
<feature type="region of interest" description="Disordered" evidence="1">
    <location>
        <begin position="59"/>
        <end position="92"/>
    </location>
</feature>
<evidence type="ECO:0000313" key="4">
    <source>
        <dbReference type="Proteomes" id="UP000316079"/>
    </source>
</evidence>
<proteinExistence type="predicted"/>
<dbReference type="SUPFAM" id="SSF82671">
    <property type="entry name" value="SEA domain"/>
    <property type="match status" value="1"/>
</dbReference>
<dbReference type="Gene3D" id="3.30.70.960">
    <property type="entry name" value="SEA domain"/>
    <property type="match status" value="1"/>
</dbReference>
<dbReference type="OrthoDB" id="10070537at2759"/>
<gene>
    <name evidence="3" type="ORF">DNTS_021722</name>
</gene>
<dbReference type="InterPro" id="IPR000082">
    <property type="entry name" value="SEA_dom"/>
</dbReference>
<feature type="domain" description="SEA" evidence="2">
    <location>
        <begin position="256"/>
        <end position="378"/>
    </location>
</feature>
<comment type="caution">
    <text evidence="3">The sequence shown here is derived from an EMBL/GenBank/DDBJ whole genome shotgun (WGS) entry which is preliminary data.</text>
</comment>
<reference evidence="3 4" key="1">
    <citation type="journal article" date="2019" name="Sci. Data">
        <title>Hybrid genome assembly and annotation of Danionella translucida.</title>
        <authorList>
            <person name="Kadobianskyi M."/>
            <person name="Schulze L."/>
            <person name="Schuelke M."/>
            <person name="Judkewitz B."/>
        </authorList>
    </citation>
    <scope>NUCLEOTIDE SEQUENCE [LARGE SCALE GENOMIC DNA]</scope>
    <source>
        <strain evidence="3 4">Bolton</strain>
    </source>
</reference>
<evidence type="ECO:0000259" key="2">
    <source>
        <dbReference type="PROSITE" id="PS50024"/>
    </source>
</evidence>
<dbReference type="PROSITE" id="PS50024">
    <property type="entry name" value="SEA"/>
    <property type="match status" value="1"/>
</dbReference>
<evidence type="ECO:0000313" key="3">
    <source>
        <dbReference type="EMBL" id="TRY65489.1"/>
    </source>
</evidence>
<protein>
    <recommendedName>
        <fullName evidence="2">SEA domain-containing protein</fullName>
    </recommendedName>
</protein>
<dbReference type="STRING" id="623744.A0A553NJ93"/>